<reference evidence="1 2" key="1">
    <citation type="submission" date="2016-10" db="EMBL/GenBank/DDBJ databases">
        <authorList>
            <person name="de Groot N.N."/>
        </authorList>
    </citation>
    <scope>NUCLEOTIDE SEQUENCE [LARGE SCALE GENOMIC DNA]</scope>
    <source>
        <strain evidence="1 2">DSM 44945</strain>
    </source>
</reference>
<accession>A0A1I2LZ83</accession>
<dbReference type="RefSeq" id="WP_092036422.1">
    <property type="nucleotide sequence ID" value="NZ_FOOK01000006.1"/>
</dbReference>
<organism evidence="1 2">
    <name type="scientific">Planifilum fulgidum</name>
    <dbReference type="NCBI Taxonomy" id="201973"/>
    <lineage>
        <taxon>Bacteria</taxon>
        <taxon>Bacillati</taxon>
        <taxon>Bacillota</taxon>
        <taxon>Bacilli</taxon>
        <taxon>Bacillales</taxon>
        <taxon>Thermoactinomycetaceae</taxon>
        <taxon>Planifilum</taxon>
    </lineage>
</organism>
<name>A0A1I2LZ83_9BACL</name>
<evidence type="ECO:0000313" key="2">
    <source>
        <dbReference type="Proteomes" id="UP000198661"/>
    </source>
</evidence>
<proteinExistence type="predicted"/>
<dbReference type="AlphaFoldDB" id="A0A1I2LZ83"/>
<keyword evidence="2" id="KW-1185">Reference proteome</keyword>
<dbReference type="EMBL" id="FOOK01000006">
    <property type="protein sequence ID" value="SFF82446.1"/>
    <property type="molecule type" value="Genomic_DNA"/>
</dbReference>
<gene>
    <name evidence="1" type="ORF">SAMN04488025_10621</name>
</gene>
<dbReference type="OrthoDB" id="876778at2"/>
<evidence type="ECO:0000313" key="1">
    <source>
        <dbReference type="EMBL" id="SFF82446.1"/>
    </source>
</evidence>
<sequence>MFESFPEAYKLLECDDDGNYVGIDQVWDMEQISPQRLRGVIHLAYNGSREIRFYSTLTLLEWYEPVGLEACQSLLDSQLLDEGPALFPHRLWGEDCAYEELAFRVVRPIDDWEIQKPLIRRFLSPEIYGKHAFLEGSFTRMLIPRKERPHTLHFQTLADDILSAMQAALDSKELEYPVFQASLCLRPLVAMGKVDHEGLEWFFNLPPQQPDPRFEAVSAARFLPDGGKALYDRWEKSSDPEVQQWVRMFRNH</sequence>
<protein>
    <submittedName>
        <fullName evidence="1">Uncharacterized protein</fullName>
    </submittedName>
</protein>
<dbReference type="Proteomes" id="UP000198661">
    <property type="component" value="Unassembled WGS sequence"/>
</dbReference>